<evidence type="ECO:0000313" key="1">
    <source>
        <dbReference type="EMBL" id="MBW0478275.1"/>
    </source>
</evidence>
<accession>A0A9Q3C8X1</accession>
<dbReference type="AlphaFoldDB" id="A0A9Q3C8X1"/>
<organism evidence="1 2">
    <name type="scientific">Austropuccinia psidii MF-1</name>
    <dbReference type="NCBI Taxonomy" id="1389203"/>
    <lineage>
        <taxon>Eukaryota</taxon>
        <taxon>Fungi</taxon>
        <taxon>Dikarya</taxon>
        <taxon>Basidiomycota</taxon>
        <taxon>Pucciniomycotina</taxon>
        <taxon>Pucciniomycetes</taxon>
        <taxon>Pucciniales</taxon>
        <taxon>Sphaerophragmiaceae</taxon>
        <taxon>Austropuccinia</taxon>
    </lineage>
</organism>
<evidence type="ECO:0000313" key="2">
    <source>
        <dbReference type="Proteomes" id="UP000765509"/>
    </source>
</evidence>
<keyword evidence="2" id="KW-1185">Reference proteome</keyword>
<protein>
    <submittedName>
        <fullName evidence="1">Uncharacterized protein</fullName>
    </submittedName>
</protein>
<name>A0A9Q3C8X1_9BASI</name>
<gene>
    <name evidence="1" type="ORF">O181_017990</name>
</gene>
<sequence>MRCSRDLFIIEKLRSANRLDRRDRRLGLLCMIRIQGSSGYASSSVGGGSSLGARSSFSTSPPLLGAEPAVSSEILREWSCLLTCQPLRWNTQHTIDAATAAQRSDHTVTCIQPLPKKETQRVASRSFTGLNTHWRWPGSQRLTSAYPCSYLNLCHCMQQFEPHHPCDRQDLDLELPGDIEAHARKPSSALRQAAQEIERASSQQRLVQASLQC</sequence>
<dbReference type="EMBL" id="AVOT02005120">
    <property type="protein sequence ID" value="MBW0478275.1"/>
    <property type="molecule type" value="Genomic_DNA"/>
</dbReference>
<proteinExistence type="predicted"/>
<dbReference type="Proteomes" id="UP000765509">
    <property type="component" value="Unassembled WGS sequence"/>
</dbReference>
<comment type="caution">
    <text evidence="1">The sequence shown here is derived from an EMBL/GenBank/DDBJ whole genome shotgun (WGS) entry which is preliminary data.</text>
</comment>
<reference evidence="1" key="1">
    <citation type="submission" date="2021-03" db="EMBL/GenBank/DDBJ databases">
        <title>Draft genome sequence of rust myrtle Austropuccinia psidii MF-1, a brazilian biotype.</title>
        <authorList>
            <person name="Quecine M.C."/>
            <person name="Pachon D.M.R."/>
            <person name="Bonatelli M.L."/>
            <person name="Correr F.H."/>
            <person name="Franceschini L.M."/>
            <person name="Leite T.F."/>
            <person name="Margarido G.R.A."/>
            <person name="Almeida C.A."/>
            <person name="Ferrarezi J.A."/>
            <person name="Labate C.A."/>
        </authorList>
    </citation>
    <scope>NUCLEOTIDE SEQUENCE</scope>
    <source>
        <strain evidence="1">MF-1</strain>
    </source>
</reference>